<dbReference type="OrthoDB" id="3363566at2759"/>
<evidence type="ECO:0000313" key="2">
    <source>
        <dbReference type="EMBL" id="KOS12496.1"/>
    </source>
</evidence>
<feature type="compositionally biased region" description="Basic and acidic residues" evidence="1">
    <location>
        <begin position="312"/>
        <end position="326"/>
    </location>
</feature>
<dbReference type="GeneID" id="28729223"/>
<reference evidence="2 3" key="1">
    <citation type="submission" date="2015-07" db="EMBL/GenBank/DDBJ databases">
        <title>Draft Genome Sequence of Malassezia furfur CBS1878 and Malassezia pachydermatis CBS1879.</title>
        <authorList>
            <person name="Triana S."/>
            <person name="Ohm R."/>
            <person name="Gonzalez A."/>
            <person name="DeCock H."/>
            <person name="Restrepo S."/>
            <person name="Celis A."/>
        </authorList>
    </citation>
    <scope>NUCLEOTIDE SEQUENCE [LARGE SCALE GENOMIC DNA]</scope>
    <source>
        <strain evidence="2 3">CBS 1879</strain>
    </source>
</reference>
<dbReference type="EMBL" id="LGAV01000011">
    <property type="protein sequence ID" value="KOS12496.1"/>
    <property type="molecule type" value="Genomic_DNA"/>
</dbReference>
<evidence type="ECO:0000256" key="1">
    <source>
        <dbReference type="SAM" id="MobiDB-lite"/>
    </source>
</evidence>
<dbReference type="AlphaFoldDB" id="A0A0M8MHE2"/>
<sequence>MQSRNDEEENEVQSMVAPVSKVWVQEVRDASLSSSSTASSLESLEELFDEANDEANDEAMISMQETSAMLPTAQNTSTELGQEDEESEEEEMDEDDVLAFEAHMHANTNDDFVDPTEATASPAPKSGTQLPTKRLSRSRLSPASERGLIEMLVHVLDEAPAASTEDAETLAAQPVPTWIWDRLCEKFPEHALPAWQRYYERNKVMVWQAALDQYSLRATPSTIFPSSSTPVRQAPPAPRDEAPTPARPRRTTRSSVLGGMPAAAAPTQPPVPVTAPTPEVEEAASSTLHTPQSQAIPPAFTPATVRVGQRSGHREAKVIARAEGRTNEGTPSPSMERKRPRTSSLSPDLSTSSAPVQMERTRHPPSRAEEMRARAQYEAHVWALCADYGFVSPRQLMPYMIEVGGDVEQCRRKVQKHMEHLARQYQMETLTIIELLDAHHGNVEQLMTVMNIQQRARARQFSRTHSNFT</sequence>
<feature type="compositionally biased region" description="Acidic residues" evidence="1">
    <location>
        <begin position="81"/>
        <end position="93"/>
    </location>
</feature>
<evidence type="ECO:0000313" key="3">
    <source>
        <dbReference type="Proteomes" id="UP000037751"/>
    </source>
</evidence>
<organism evidence="2 3">
    <name type="scientific">Malassezia pachydermatis</name>
    <dbReference type="NCBI Taxonomy" id="77020"/>
    <lineage>
        <taxon>Eukaryota</taxon>
        <taxon>Fungi</taxon>
        <taxon>Dikarya</taxon>
        <taxon>Basidiomycota</taxon>
        <taxon>Ustilaginomycotina</taxon>
        <taxon>Malasseziomycetes</taxon>
        <taxon>Malasseziales</taxon>
        <taxon>Malasseziaceae</taxon>
        <taxon>Malassezia</taxon>
    </lineage>
</organism>
<protein>
    <submittedName>
        <fullName evidence="2">Uncharacterized protein</fullName>
    </submittedName>
</protein>
<feature type="compositionally biased region" description="Low complexity" evidence="1">
    <location>
        <begin position="342"/>
        <end position="353"/>
    </location>
</feature>
<feature type="compositionally biased region" description="Acidic residues" evidence="1">
    <location>
        <begin position="43"/>
        <end position="57"/>
    </location>
</feature>
<feature type="compositionally biased region" description="Low complexity" evidence="1">
    <location>
        <begin position="30"/>
        <end position="42"/>
    </location>
</feature>
<gene>
    <name evidence="2" type="ORF">Malapachy_2861</name>
</gene>
<dbReference type="VEuPathDB" id="FungiDB:Malapachy_2861"/>
<feature type="compositionally biased region" description="Polar residues" evidence="1">
    <location>
        <begin position="63"/>
        <end position="80"/>
    </location>
</feature>
<dbReference type="RefSeq" id="XP_017990128.1">
    <property type="nucleotide sequence ID" value="XM_018137347.1"/>
</dbReference>
<name>A0A0M8MHE2_9BASI</name>
<feature type="region of interest" description="Disordered" evidence="1">
    <location>
        <begin position="220"/>
        <end position="368"/>
    </location>
</feature>
<comment type="caution">
    <text evidence="2">The sequence shown here is derived from an EMBL/GenBank/DDBJ whole genome shotgun (WGS) entry which is preliminary data.</text>
</comment>
<feature type="compositionally biased region" description="Basic and acidic residues" evidence="1">
    <location>
        <begin position="359"/>
        <end position="368"/>
    </location>
</feature>
<feature type="region of interest" description="Disordered" evidence="1">
    <location>
        <begin position="113"/>
        <end position="141"/>
    </location>
</feature>
<feature type="region of interest" description="Disordered" evidence="1">
    <location>
        <begin position="28"/>
        <end position="93"/>
    </location>
</feature>
<proteinExistence type="predicted"/>
<feature type="compositionally biased region" description="Polar residues" evidence="1">
    <location>
        <begin position="285"/>
        <end position="295"/>
    </location>
</feature>
<keyword evidence="3" id="KW-1185">Reference proteome</keyword>
<feature type="compositionally biased region" description="Low complexity" evidence="1">
    <location>
        <begin position="220"/>
        <end position="230"/>
    </location>
</feature>
<accession>A0A0M8MHE2</accession>
<dbReference type="Proteomes" id="UP000037751">
    <property type="component" value="Unassembled WGS sequence"/>
</dbReference>